<evidence type="ECO:0000256" key="3">
    <source>
        <dbReference type="SAM" id="MobiDB-lite"/>
    </source>
</evidence>
<dbReference type="GO" id="GO:0016020">
    <property type="term" value="C:membrane"/>
    <property type="evidence" value="ECO:0007669"/>
    <property type="project" value="UniProtKB-SubCell"/>
</dbReference>
<protein>
    <recommendedName>
        <fullName evidence="7">Mce-associated membrane protein</fullName>
    </recommendedName>
</protein>
<dbReference type="AlphaFoldDB" id="A0AAU4K6Q7"/>
<proteinExistence type="predicted"/>
<dbReference type="EMBL" id="CP108021">
    <property type="protein sequence ID" value="WUM21622.1"/>
    <property type="molecule type" value="Genomic_DNA"/>
</dbReference>
<evidence type="ECO:0000256" key="4">
    <source>
        <dbReference type="SAM" id="Phobius"/>
    </source>
</evidence>
<evidence type="ECO:0000313" key="6">
    <source>
        <dbReference type="Proteomes" id="UP001432128"/>
    </source>
</evidence>
<organism evidence="5 6">
    <name type="scientific">Williamsia herbipolensis</name>
    <dbReference type="NCBI Taxonomy" id="1603258"/>
    <lineage>
        <taxon>Bacteria</taxon>
        <taxon>Bacillati</taxon>
        <taxon>Actinomycetota</taxon>
        <taxon>Actinomycetes</taxon>
        <taxon>Mycobacteriales</taxon>
        <taxon>Nocardiaceae</taxon>
        <taxon>Williamsia</taxon>
    </lineage>
</organism>
<evidence type="ECO:0000256" key="1">
    <source>
        <dbReference type="ARBA" id="ARBA00004370"/>
    </source>
</evidence>
<dbReference type="RefSeq" id="WP_328858636.1">
    <property type="nucleotide sequence ID" value="NZ_CP108021.1"/>
</dbReference>
<evidence type="ECO:0008006" key="7">
    <source>
        <dbReference type="Google" id="ProtNLM"/>
    </source>
</evidence>
<evidence type="ECO:0000313" key="5">
    <source>
        <dbReference type="EMBL" id="WUM21622.1"/>
    </source>
</evidence>
<keyword evidence="2 4" id="KW-0472">Membrane</keyword>
<comment type="subcellular location">
    <subcellularLocation>
        <location evidence="1">Membrane</location>
    </subcellularLocation>
</comment>
<reference evidence="5 6" key="1">
    <citation type="submission" date="2022-10" db="EMBL/GenBank/DDBJ databases">
        <title>The complete genomes of actinobacterial strains from the NBC collection.</title>
        <authorList>
            <person name="Joergensen T.S."/>
            <person name="Alvarez Arevalo M."/>
            <person name="Sterndorff E.B."/>
            <person name="Faurdal D."/>
            <person name="Vuksanovic O."/>
            <person name="Mourched A.-S."/>
            <person name="Charusanti P."/>
            <person name="Shaw S."/>
            <person name="Blin K."/>
            <person name="Weber T."/>
        </authorList>
    </citation>
    <scope>NUCLEOTIDE SEQUENCE [LARGE SCALE GENOMIC DNA]</scope>
    <source>
        <strain evidence="5 6">NBC_00319</strain>
    </source>
</reference>
<keyword evidence="4" id="KW-1133">Transmembrane helix</keyword>
<dbReference type="PANTHER" id="PTHR37042">
    <property type="entry name" value="OUTER MEMBRANE PROTEIN RV1973"/>
    <property type="match status" value="1"/>
</dbReference>
<accession>A0AAU4K6Q7</accession>
<keyword evidence="4" id="KW-0812">Transmembrane</keyword>
<feature type="region of interest" description="Disordered" evidence="3">
    <location>
        <begin position="21"/>
        <end position="41"/>
    </location>
</feature>
<dbReference type="Proteomes" id="UP001432128">
    <property type="component" value="Chromosome"/>
</dbReference>
<dbReference type="KEGG" id="whr:OG579_07555"/>
<sequence>MSASESARVTAARERLERAEAAVAATEVHTGPGRSSDDGGTRRTRRVAVLIAIVVVVAATVAGIVVCVFSVRADDERGRAEAVVAATRAAVATVLTADPTDPEGYLASVRRVSSGDFLRRIDDSAAEITAAVAAQRLPGTGQVVAAGVVGDAARSPVDLLVVAEATNPALLGGSATDGRLVLDVRMIHGARGWTIDRAQLR</sequence>
<feature type="transmembrane region" description="Helical" evidence="4">
    <location>
        <begin position="47"/>
        <end position="71"/>
    </location>
</feature>
<evidence type="ECO:0000256" key="2">
    <source>
        <dbReference type="ARBA" id="ARBA00023136"/>
    </source>
</evidence>
<name>A0AAU4K6Q7_9NOCA</name>
<dbReference type="PANTHER" id="PTHR37042:SF4">
    <property type="entry name" value="OUTER MEMBRANE PROTEIN RV1973"/>
    <property type="match status" value="1"/>
</dbReference>
<keyword evidence="6" id="KW-1185">Reference proteome</keyword>
<gene>
    <name evidence="5" type="ORF">OG579_07555</name>
</gene>